<evidence type="ECO:0000313" key="4">
    <source>
        <dbReference type="Proteomes" id="UP000192934"/>
    </source>
</evidence>
<feature type="transmembrane region" description="Helical" evidence="2">
    <location>
        <begin position="38"/>
        <end position="59"/>
    </location>
</feature>
<sequence length="301" mass="29692">MLMRRNGNPKAIGVGCAVAAVALGIVYMVAAGAPAQMLILNGASVALGLLLMVAVARIGVHARGDVAAIAIGGALIATALFGVTATGVTRWAALGPILLQPSLLLLPMLVIAFARARAPASTFGITLAALALALQPDRAMAATLAAAMGALFLLERDRWAGIGLAAGLSAFAVTLAIPDFSPAVPFVDGIFYSAFDAGLAAGLAVAGGAALLLVPPLVGLRSPNTRTASAVAGATWLTVILAAALGNYPTPLVGYGGSAIIGYLLALAILPRTVAEGSKVDASASRTPDGNVGASLATALA</sequence>
<dbReference type="STRING" id="941907.SAMN06295910_0616"/>
<dbReference type="Proteomes" id="UP000192934">
    <property type="component" value="Chromosome I"/>
</dbReference>
<reference evidence="4" key="1">
    <citation type="submission" date="2017-04" db="EMBL/GenBank/DDBJ databases">
        <authorList>
            <person name="Varghese N."/>
            <person name="Submissions S."/>
        </authorList>
    </citation>
    <scope>NUCLEOTIDE SEQUENCE [LARGE SCALE GENOMIC DNA]</scope>
    <source>
        <strain evidence="4">Dd16</strain>
    </source>
</reference>
<keyword evidence="2" id="KW-0472">Membrane</keyword>
<protein>
    <recommendedName>
        <fullName evidence="5">Cell wall polymerase</fullName>
    </recommendedName>
</protein>
<feature type="transmembrane region" description="Helical" evidence="2">
    <location>
        <begin position="159"/>
        <end position="178"/>
    </location>
</feature>
<feature type="transmembrane region" description="Helical" evidence="2">
    <location>
        <begin position="66"/>
        <end position="85"/>
    </location>
</feature>
<feature type="transmembrane region" description="Helical" evidence="2">
    <location>
        <begin position="227"/>
        <end position="246"/>
    </location>
</feature>
<keyword evidence="4" id="KW-1185">Reference proteome</keyword>
<dbReference type="AlphaFoldDB" id="A0A1X7FZT1"/>
<evidence type="ECO:0000256" key="2">
    <source>
        <dbReference type="SAM" id="Phobius"/>
    </source>
</evidence>
<gene>
    <name evidence="3" type="ORF">SAMN06295910_0616</name>
</gene>
<keyword evidence="2" id="KW-0812">Transmembrane</keyword>
<keyword evidence="2" id="KW-1133">Transmembrane helix</keyword>
<feature type="region of interest" description="Disordered" evidence="1">
    <location>
        <begin position="280"/>
        <end position="301"/>
    </location>
</feature>
<dbReference type="EMBL" id="LT840185">
    <property type="protein sequence ID" value="SMF61624.1"/>
    <property type="molecule type" value="Genomic_DNA"/>
</dbReference>
<organism evidence="3 4">
    <name type="scientific">Allosphingosinicella indica</name>
    <dbReference type="NCBI Taxonomy" id="941907"/>
    <lineage>
        <taxon>Bacteria</taxon>
        <taxon>Pseudomonadati</taxon>
        <taxon>Pseudomonadota</taxon>
        <taxon>Alphaproteobacteria</taxon>
        <taxon>Sphingomonadales</taxon>
        <taxon>Sphingomonadaceae</taxon>
        <taxon>Allosphingosinicella</taxon>
    </lineage>
</organism>
<feature type="transmembrane region" description="Helical" evidence="2">
    <location>
        <begin position="12"/>
        <end position="32"/>
    </location>
</feature>
<evidence type="ECO:0008006" key="5">
    <source>
        <dbReference type="Google" id="ProtNLM"/>
    </source>
</evidence>
<accession>A0A1X7FZT1</accession>
<name>A0A1X7FZT1_9SPHN</name>
<evidence type="ECO:0000313" key="3">
    <source>
        <dbReference type="EMBL" id="SMF61624.1"/>
    </source>
</evidence>
<feature type="transmembrane region" description="Helical" evidence="2">
    <location>
        <begin position="252"/>
        <end position="270"/>
    </location>
</feature>
<feature type="transmembrane region" description="Helical" evidence="2">
    <location>
        <begin position="190"/>
        <end position="215"/>
    </location>
</feature>
<evidence type="ECO:0000256" key="1">
    <source>
        <dbReference type="SAM" id="MobiDB-lite"/>
    </source>
</evidence>
<feature type="transmembrane region" description="Helical" evidence="2">
    <location>
        <begin position="91"/>
        <end position="114"/>
    </location>
</feature>
<proteinExistence type="predicted"/>